<organism evidence="12 13">
    <name type="scientific">Petromyzon marinus</name>
    <name type="common">Sea lamprey</name>
    <dbReference type="NCBI Taxonomy" id="7757"/>
    <lineage>
        <taxon>Eukaryota</taxon>
        <taxon>Metazoa</taxon>
        <taxon>Chordata</taxon>
        <taxon>Craniata</taxon>
        <taxon>Vertebrata</taxon>
        <taxon>Cyclostomata</taxon>
        <taxon>Hyperoartia</taxon>
        <taxon>Petromyzontiformes</taxon>
        <taxon>Petromyzontidae</taxon>
        <taxon>Petromyzon</taxon>
    </lineage>
</organism>
<dbReference type="PROSITE" id="PS00028">
    <property type="entry name" value="ZINC_FINGER_C2H2_1"/>
    <property type="match status" value="3"/>
</dbReference>
<dbReference type="GO" id="GO:0000978">
    <property type="term" value="F:RNA polymerase II cis-regulatory region sequence-specific DNA binding"/>
    <property type="evidence" value="ECO:0007669"/>
    <property type="project" value="TreeGrafter"/>
</dbReference>
<dbReference type="SMART" id="SM00355">
    <property type="entry name" value="ZnF_C2H2"/>
    <property type="match status" value="8"/>
</dbReference>
<keyword evidence="4 9" id="KW-0863">Zinc-finger</keyword>
<feature type="domain" description="C2H2-type" evidence="11">
    <location>
        <begin position="705"/>
        <end position="732"/>
    </location>
</feature>
<dbReference type="GO" id="GO:0008270">
    <property type="term" value="F:zinc ion binding"/>
    <property type="evidence" value="ECO:0007669"/>
    <property type="project" value="UniProtKB-KW"/>
</dbReference>
<feature type="domain" description="C2H2-type" evidence="11">
    <location>
        <begin position="677"/>
        <end position="704"/>
    </location>
</feature>
<accession>A0AAJ7TZ56</accession>
<protein>
    <submittedName>
        <fullName evidence="13">Zinc finger protein Xfin-like</fullName>
    </submittedName>
</protein>
<dbReference type="FunFam" id="3.30.160.60:FF:000395">
    <property type="entry name" value="zinc finger protein 513"/>
    <property type="match status" value="1"/>
</dbReference>
<dbReference type="SUPFAM" id="SSF57667">
    <property type="entry name" value="beta-beta-alpha zinc fingers"/>
    <property type="match status" value="3"/>
</dbReference>
<keyword evidence="3" id="KW-0677">Repeat</keyword>
<dbReference type="KEGG" id="pmrn:116952031"/>
<proteinExistence type="predicted"/>
<evidence type="ECO:0000313" key="13">
    <source>
        <dbReference type="RefSeq" id="XP_032826901.1"/>
    </source>
</evidence>
<evidence type="ECO:0000256" key="4">
    <source>
        <dbReference type="ARBA" id="ARBA00022771"/>
    </source>
</evidence>
<keyword evidence="8" id="KW-0539">Nucleus</keyword>
<name>A0AAJ7TZ56_PETMA</name>
<evidence type="ECO:0000256" key="1">
    <source>
        <dbReference type="ARBA" id="ARBA00004123"/>
    </source>
</evidence>
<evidence type="ECO:0000256" key="6">
    <source>
        <dbReference type="ARBA" id="ARBA00023015"/>
    </source>
</evidence>
<feature type="domain" description="C2H2-type" evidence="11">
    <location>
        <begin position="733"/>
        <end position="761"/>
    </location>
</feature>
<dbReference type="PANTHER" id="PTHR24388:SF104">
    <property type="entry name" value="AT-RICH BINDING PROTEIN-RELATED"/>
    <property type="match status" value="1"/>
</dbReference>
<evidence type="ECO:0000256" key="9">
    <source>
        <dbReference type="PROSITE-ProRule" id="PRU00042"/>
    </source>
</evidence>
<keyword evidence="5" id="KW-0862">Zinc</keyword>
<dbReference type="GO" id="GO:0005634">
    <property type="term" value="C:nucleus"/>
    <property type="evidence" value="ECO:0007669"/>
    <property type="project" value="UniProtKB-SubCell"/>
</dbReference>
<feature type="compositionally biased region" description="Basic residues" evidence="10">
    <location>
        <begin position="429"/>
        <end position="450"/>
    </location>
</feature>
<sequence length="844" mass="92546">MAGERVALPAGEMVWVCRRVDAEPTLDHKAVDAFLVELYRCRRCLFTSCITATMLDHLHQNHSDGLATTPQPAPAAAPSQSPSSPTSRVLSSADPEPCGDTDVASAAERFSSGKDECGGSSADTATDGTVAIGSCPAREDVPKSPQRHAGIEHGEEDASLKAPGLSVAGEAPPCGSHSELGDDLDREECRLTLTKGESADSSNLQAECRDKHQTGAALENEQAGSGMESAVCGPENLDRISREVDRMLRCLSPASCEMIGLVGGCHDDADDAGFFEAMMEAARPLPRSRDEAEETDEADEAQSEHLFSLGLCRTSAMARRPLGGEPGVKVRCAPPSVACEGAGLTVKTSDVCVELGSQGPIPEVEKNNVFFALDAVGGNTTVAEHEEAEDGEEACYSSLVVDLSASASAKRKRVTRRTSSPKDCPPASHPRRNVKKSRAKTAANKRKKLERKPVKLGLTRVSQRRAHTSQPAVSSSSEAATFMDPCFPKDHTDWVVRNVHQQLDRKLPEQSLNCATARMPRRQEQHNRLCGAKSGKRFRCSECPRMFVSEPLRDIHLVCHCPQGFQCCYCDFTGRKWKRMRKHLLTHDLVSLVWSSDSPRVPRLATRGHPPHGEASLCAPSAHARVQSRPPKGGEDSRVTTNPHSDRTFRCTACGRECSTRQALYRHVKTHTNEKPYICSQCGHQTRLKASLDMHMRTHTGEKPFQCELCPYSSSDASCLRRHKRTHASEKPHKCKLCSYTCIQKKCMDTHMRRTHTGESLSCPRCPFSTYNRQSLGRHLARHRSSAKQLPRSELPPHMQSTRRVRRGGRARTRGGHTGHEQSQDFASEKVEVQVVAEWLTGTI</sequence>
<dbReference type="InterPro" id="IPR036236">
    <property type="entry name" value="Znf_C2H2_sf"/>
</dbReference>
<dbReference type="PROSITE" id="PS50157">
    <property type="entry name" value="ZINC_FINGER_C2H2_2"/>
    <property type="match status" value="4"/>
</dbReference>
<feature type="domain" description="C2H2-type" evidence="11">
    <location>
        <begin position="649"/>
        <end position="676"/>
    </location>
</feature>
<evidence type="ECO:0000259" key="11">
    <source>
        <dbReference type="PROSITE" id="PS50157"/>
    </source>
</evidence>
<feature type="compositionally biased region" description="Low complexity" evidence="10">
    <location>
        <begin position="67"/>
        <end position="87"/>
    </location>
</feature>
<dbReference type="PANTHER" id="PTHR24388">
    <property type="entry name" value="ZINC FINGER PROTEIN"/>
    <property type="match status" value="1"/>
</dbReference>
<evidence type="ECO:0000256" key="5">
    <source>
        <dbReference type="ARBA" id="ARBA00022833"/>
    </source>
</evidence>
<evidence type="ECO:0000256" key="3">
    <source>
        <dbReference type="ARBA" id="ARBA00022737"/>
    </source>
</evidence>
<evidence type="ECO:0000256" key="8">
    <source>
        <dbReference type="ARBA" id="ARBA00023242"/>
    </source>
</evidence>
<evidence type="ECO:0000256" key="10">
    <source>
        <dbReference type="SAM" id="MobiDB-lite"/>
    </source>
</evidence>
<evidence type="ECO:0000256" key="7">
    <source>
        <dbReference type="ARBA" id="ARBA00023163"/>
    </source>
</evidence>
<comment type="subcellular location">
    <subcellularLocation>
        <location evidence="1">Nucleus</location>
    </subcellularLocation>
</comment>
<feature type="region of interest" description="Disordered" evidence="10">
    <location>
        <begin position="407"/>
        <end position="452"/>
    </location>
</feature>
<dbReference type="Pfam" id="PF00096">
    <property type="entry name" value="zf-C2H2"/>
    <property type="match status" value="1"/>
</dbReference>
<feature type="compositionally biased region" description="Acidic residues" evidence="10">
    <location>
        <begin position="291"/>
        <end position="301"/>
    </location>
</feature>
<evidence type="ECO:0000313" key="12">
    <source>
        <dbReference type="Proteomes" id="UP001318040"/>
    </source>
</evidence>
<dbReference type="InterPro" id="IPR050527">
    <property type="entry name" value="Snail/Krueppel_Znf"/>
</dbReference>
<keyword evidence="6" id="KW-0805">Transcription regulation</keyword>
<feature type="region of interest" description="Disordered" evidence="10">
    <location>
        <begin position="65"/>
        <end position="157"/>
    </location>
</feature>
<feature type="region of interest" description="Disordered" evidence="10">
    <location>
        <begin position="783"/>
        <end position="827"/>
    </location>
</feature>
<dbReference type="AlphaFoldDB" id="A0AAJ7TZ56"/>
<dbReference type="InterPro" id="IPR013087">
    <property type="entry name" value="Znf_C2H2_type"/>
</dbReference>
<keyword evidence="12" id="KW-1185">Reference proteome</keyword>
<feature type="compositionally biased region" description="Basic and acidic residues" evidence="10">
    <location>
        <begin position="632"/>
        <end position="643"/>
    </location>
</feature>
<evidence type="ECO:0000256" key="2">
    <source>
        <dbReference type="ARBA" id="ARBA00022723"/>
    </source>
</evidence>
<keyword evidence="2" id="KW-0479">Metal-binding</keyword>
<dbReference type="GO" id="GO:0000981">
    <property type="term" value="F:DNA-binding transcription factor activity, RNA polymerase II-specific"/>
    <property type="evidence" value="ECO:0007669"/>
    <property type="project" value="TreeGrafter"/>
</dbReference>
<dbReference type="FunFam" id="3.30.160.60:FF:002136">
    <property type="entry name" value="Zinc finger protein 721"/>
    <property type="match status" value="1"/>
</dbReference>
<feature type="region of interest" description="Disordered" evidence="10">
    <location>
        <begin position="609"/>
        <end position="643"/>
    </location>
</feature>
<feature type="region of interest" description="Disordered" evidence="10">
    <location>
        <begin position="285"/>
        <end position="304"/>
    </location>
</feature>
<gene>
    <name evidence="13" type="primary">LOC116952031</name>
</gene>
<keyword evidence="7" id="KW-0804">Transcription</keyword>
<dbReference type="RefSeq" id="XP_032826901.1">
    <property type="nucleotide sequence ID" value="XM_032971010.1"/>
</dbReference>
<dbReference type="Proteomes" id="UP001318040">
    <property type="component" value="Chromosome 45"/>
</dbReference>
<feature type="compositionally biased region" description="Basic residues" evidence="10">
    <location>
        <begin position="801"/>
        <end position="817"/>
    </location>
</feature>
<feature type="compositionally biased region" description="Basic and acidic residues" evidence="10">
    <location>
        <begin position="818"/>
        <end position="827"/>
    </location>
</feature>
<reference evidence="13" key="1">
    <citation type="submission" date="2025-08" db="UniProtKB">
        <authorList>
            <consortium name="RefSeq"/>
        </authorList>
    </citation>
    <scope>IDENTIFICATION</scope>
    <source>
        <tissue evidence="13">Sperm</tissue>
    </source>
</reference>
<dbReference type="Gene3D" id="3.30.160.60">
    <property type="entry name" value="Classic Zinc Finger"/>
    <property type="match status" value="4"/>
</dbReference>